<organism evidence="7 8">
    <name type="scientific">Sanghuangporus baumii</name>
    <name type="common">Phellinus baumii</name>
    <dbReference type="NCBI Taxonomy" id="108892"/>
    <lineage>
        <taxon>Eukaryota</taxon>
        <taxon>Fungi</taxon>
        <taxon>Dikarya</taxon>
        <taxon>Basidiomycota</taxon>
        <taxon>Agaricomycotina</taxon>
        <taxon>Agaricomycetes</taxon>
        <taxon>Hymenochaetales</taxon>
        <taxon>Hymenochaetaceae</taxon>
        <taxon>Sanghuangporus</taxon>
    </lineage>
</organism>
<accession>A0A9Q5I5I6</accession>
<feature type="compositionally biased region" description="Polar residues" evidence="5">
    <location>
        <begin position="12"/>
        <end position="25"/>
    </location>
</feature>
<evidence type="ECO:0000313" key="8">
    <source>
        <dbReference type="Proteomes" id="UP000757232"/>
    </source>
</evidence>
<dbReference type="AlphaFoldDB" id="A0A9Q5I5I6"/>
<sequence>MPFRPWRPQAAAKSSNSGQETSASLSLHPPLRALTESQRQMYELEKEENFRWIARLLASPSNRVLTSEDLVSHDVQCEIADIGQYAEVAHGSIDPDFVWRNLSRLVRPTYPLEGYDALTGSQLVCVFHGRVAKLQGYIAYRPTKQRLIIAFSGTSSPLQALHDIDARMVEYPVSDEKTSKLKDACKVHSGMWRLYQGVRQLAFDNFAKALFSLDIAELVLTGHSLGAATASFFAMELLQNSLQLSGTGCICLPPSIVVKLVGFGSPRAGSEGLARFYRKLVSEYREERGKDSFQEYMVKGYNDGLLAITNSFPWTVINLISIIGVPCLPPKAIGFRHLSDSPLYLFHGQLFRIPPSENEHSVFPLQLEDDTGPPEYPLGGHNYYNNRDMEKIQRRIRCLKLLILGEAGWEERYMRYLTKESRDRP</sequence>
<protein>
    <submittedName>
        <fullName evidence="7">Alpha/beta-hydrolase</fullName>
    </submittedName>
</protein>
<comment type="catalytic activity">
    <reaction evidence="4">
        <text>a monoacylglycerol + H2O = glycerol + a fatty acid + H(+)</text>
        <dbReference type="Rhea" id="RHEA:15245"/>
        <dbReference type="ChEBI" id="CHEBI:15377"/>
        <dbReference type="ChEBI" id="CHEBI:15378"/>
        <dbReference type="ChEBI" id="CHEBI:17408"/>
        <dbReference type="ChEBI" id="CHEBI:17754"/>
        <dbReference type="ChEBI" id="CHEBI:28868"/>
    </reaction>
</comment>
<name>A0A9Q5I5I6_SANBA</name>
<feature type="region of interest" description="Disordered" evidence="5">
    <location>
        <begin position="1"/>
        <end position="30"/>
    </location>
</feature>
<dbReference type="EMBL" id="LNZH02000052">
    <property type="protein sequence ID" value="OCB91896.1"/>
    <property type="molecule type" value="Genomic_DNA"/>
</dbReference>
<evidence type="ECO:0000256" key="2">
    <source>
        <dbReference type="ARBA" id="ARBA00043996"/>
    </source>
</evidence>
<dbReference type="SUPFAM" id="SSF53474">
    <property type="entry name" value="alpha/beta-Hydrolases"/>
    <property type="match status" value="1"/>
</dbReference>
<comment type="similarity">
    <text evidence="2">Belongs to the AB hydrolase superfamily. Lipase family. Class 3 subfamily.</text>
</comment>
<dbReference type="PANTHER" id="PTHR45856:SF24">
    <property type="entry name" value="FUNGAL LIPASE-LIKE DOMAIN-CONTAINING PROTEIN"/>
    <property type="match status" value="1"/>
</dbReference>
<dbReference type="GO" id="GO:0006629">
    <property type="term" value="P:lipid metabolic process"/>
    <property type="evidence" value="ECO:0007669"/>
    <property type="project" value="InterPro"/>
</dbReference>
<dbReference type="CDD" id="cd00519">
    <property type="entry name" value="Lipase_3"/>
    <property type="match status" value="1"/>
</dbReference>
<proteinExistence type="inferred from homology"/>
<dbReference type="InterPro" id="IPR051218">
    <property type="entry name" value="Sec_MonoDiacylglyc_Lipase"/>
</dbReference>
<evidence type="ECO:0000256" key="1">
    <source>
        <dbReference type="ARBA" id="ARBA00023157"/>
    </source>
</evidence>
<comment type="caution">
    <text evidence="7">The sequence shown here is derived from an EMBL/GenBank/DDBJ whole genome shotgun (WGS) entry which is preliminary data.</text>
</comment>
<evidence type="ECO:0000256" key="5">
    <source>
        <dbReference type="SAM" id="MobiDB-lite"/>
    </source>
</evidence>
<evidence type="ECO:0000256" key="4">
    <source>
        <dbReference type="ARBA" id="ARBA00048461"/>
    </source>
</evidence>
<gene>
    <name evidence="7" type="ORF">A7U60_g831</name>
</gene>
<evidence type="ECO:0000256" key="3">
    <source>
        <dbReference type="ARBA" id="ARBA00047591"/>
    </source>
</evidence>
<reference evidence="7" key="1">
    <citation type="submission" date="2016-06" db="EMBL/GenBank/DDBJ databases">
        <title>Draft Genome sequence of the fungus Inonotus baumii.</title>
        <authorList>
            <person name="Zhu H."/>
            <person name="Lin W."/>
        </authorList>
    </citation>
    <scope>NUCLEOTIDE SEQUENCE</scope>
    <source>
        <strain evidence="7">821</strain>
    </source>
</reference>
<dbReference type="Proteomes" id="UP000757232">
    <property type="component" value="Unassembled WGS sequence"/>
</dbReference>
<feature type="domain" description="Fungal lipase-type" evidence="6">
    <location>
        <begin position="148"/>
        <end position="283"/>
    </location>
</feature>
<evidence type="ECO:0000259" key="6">
    <source>
        <dbReference type="Pfam" id="PF01764"/>
    </source>
</evidence>
<dbReference type="Gene3D" id="3.40.50.1820">
    <property type="entry name" value="alpha/beta hydrolase"/>
    <property type="match status" value="1"/>
</dbReference>
<evidence type="ECO:0000313" key="7">
    <source>
        <dbReference type="EMBL" id="OCB91896.1"/>
    </source>
</evidence>
<comment type="catalytic activity">
    <reaction evidence="3">
        <text>a diacylglycerol + H2O = a monoacylglycerol + a fatty acid + H(+)</text>
        <dbReference type="Rhea" id="RHEA:32731"/>
        <dbReference type="ChEBI" id="CHEBI:15377"/>
        <dbReference type="ChEBI" id="CHEBI:15378"/>
        <dbReference type="ChEBI" id="CHEBI:17408"/>
        <dbReference type="ChEBI" id="CHEBI:18035"/>
        <dbReference type="ChEBI" id="CHEBI:28868"/>
    </reaction>
</comment>
<keyword evidence="1" id="KW-1015">Disulfide bond</keyword>
<dbReference type="OrthoDB" id="426718at2759"/>
<dbReference type="Pfam" id="PF01764">
    <property type="entry name" value="Lipase_3"/>
    <property type="match status" value="1"/>
</dbReference>
<keyword evidence="8" id="KW-1185">Reference proteome</keyword>
<dbReference type="PANTHER" id="PTHR45856">
    <property type="entry name" value="ALPHA/BETA-HYDROLASES SUPERFAMILY PROTEIN"/>
    <property type="match status" value="1"/>
</dbReference>
<dbReference type="InterPro" id="IPR029058">
    <property type="entry name" value="AB_hydrolase_fold"/>
</dbReference>
<dbReference type="InterPro" id="IPR002921">
    <property type="entry name" value="Fungal_lipase-type"/>
</dbReference>